<keyword evidence="4" id="KW-1185">Reference proteome</keyword>
<dbReference type="AlphaFoldDB" id="A0AA36J079"/>
<accession>A0AA36J079</accession>
<gene>
    <name evidence="3" type="ORF">EVOR1521_LOCUS21267</name>
</gene>
<dbReference type="GO" id="GO:0008270">
    <property type="term" value="F:zinc ion binding"/>
    <property type="evidence" value="ECO:0007669"/>
    <property type="project" value="UniProtKB-KW"/>
</dbReference>
<dbReference type="EMBL" id="CAUJNA010003259">
    <property type="protein sequence ID" value="CAJ1397203.1"/>
    <property type="molecule type" value="Genomic_DNA"/>
</dbReference>
<name>A0AA36J079_9DINO</name>
<dbReference type="Proteomes" id="UP001178507">
    <property type="component" value="Unassembled WGS sequence"/>
</dbReference>
<evidence type="ECO:0000313" key="4">
    <source>
        <dbReference type="Proteomes" id="UP001178507"/>
    </source>
</evidence>
<keyword evidence="1" id="KW-0862">Zinc</keyword>
<comment type="caution">
    <text evidence="3">The sequence shown here is derived from an EMBL/GenBank/DDBJ whole genome shotgun (WGS) entry which is preliminary data.</text>
</comment>
<proteinExistence type="predicted"/>
<dbReference type="PROSITE" id="PS50103">
    <property type="entry name" value="ZF_C3H1"/>
    <property type="match status" value="1"/>
</dbReference>
<evidence type="ECO:0000259" key="2">
    <source>
        <dbReference type="PROSITE" id="PS50103"/>
    </source>
</evidence>
<sequence length="325" mass="37481">MDELSPMQRMLPTFLKDRLEEVTASVLQEFQHIFRSVPPDSTYSLEQMEAYLEWRRRLDAAFGEAGLSDAELAEALSKLAMCTDDKHKGRAEHFAQQLLERGDFEHFAAFMQDDSHWKQQLRHVRLFWDLENIGLDEMQTDASKLVRDLMDFLQASGYARRTIRIEMYAFLPVTRFGKSPSGHWISPEAMAILINQLCNARVRVILSKAKKESADHELKSMIQTCRNEFEDHSLSTGRCAFVILSSDQDFNPTQKELFEAGYRTVVVHEAVADGHQQMLTAHAVESFRWTEVTRVPKRQSVCKEFLERGECPRSGACKLEHYSRA</sequence>
<keyword evidence="1" id="KW-0863">Zinc-finger</keyword>
<feature type="zinc finger region" description="C3H1-type" evidence="1">
    <location>
        <begin position="296"/>
        <end position="324"/>
    </location>
</feature>
<evidence type="ECO:0000313" key="3">
    <source>
        <dbReference type="EMBL" id="CAJ1397203.1"/>
    </source>
</evidence>
<keyword evidence="1" id="KW-0479">Metal-binding</keyword>
<feature type="domain" description="C3H1-type" evidence="2">
    <location>
        <begin position="296"/>
        <end position="324"/>
    </location>
</feature>
<reference evidence="3" key="1">
    <citation type="submission" date="2023-08" db="EMBL/GenBank/DDBJ databases">
        <authorList>
            <person name="Chen Y."/>
            <person name="Shah S."/>
            <person name="Dougan E. K."/>
            <person name="Thang M."/>
            <person name="Chan C."/>
        </authorList>
    </citation>
    <scope>NUCLEOTIDE SEQUENCE</scope>
</reference>
<protein>
    <recommendedName>
        <fullName evidence="2">C3H1-type domain-containing protein</fullName>
    </recommendedName>
</protein>
<organism evidence="3 4">
    <name type="scientific">Effrenium voratum</name>
    <dbReference type="NCBI Taxonomy" id="2562239"/>
    <lineage>
        <taxon>Eukaryota</taxon>
        <taxon>Sar</taxon>
        <taxon>Alveolata</taxon>
        <taxon>Dinophyceae</taxon>
        <taxon>Suessiales</taxon>
        <taxon>Symbiodiniaceae</taxon>
        <taxon>Effrenium</taxon>
    </lineage>
</organism>
<dbReference type="InterPro" id="IPR000571">
    <property type="entry name" value="Znf_CCCH"/>
</dbReference>
<evidence type="ECO:0000256" key="1">
    <source>
        <dbReference type="PROSITE-ProRule" id="PRU00723"/>
    </source>
</evidence>